<reference evidence="2 3" key="1">
    <citation type="submission" date="2023-08" db="EMBL/GenBank/DDBJ databases">
        <authorList>
            <person name="Folkvardsen B D."/>
            <person name="Norman A."/>
        </authorList>
    </citation>
    <scope>NUCLEOTIDE SEQUENCE [LARGE SCALE GENOMIC DNA]</scope>
    <source>
        <strain evidence="2 3">Mu0050</strain>
    </source>
</reference>
<dbReference type="Gene3D" id="3.40.50.1820">
    <property type="entry name" value="alpha/beta hydrolase"/>
    <property type="match status" value="1"/>
</dbReference>
<feature type="domain" description="AB hydrolase-1" evidence="1">
    <location>
        <begin position="69"/>
        <end position="295"/>
    </location>
</feature>
<dbReference type="SUPFAM" id="SSF53474">
    <property type="entry name" value="alpha/beta-Hydrolases"/>
    <property type="match status" value="1"/>
</dbReference>
<dbReference type="PANTHER" id="PTHR43798">
    <property type="entry name" value="MONOACYLGLYCEROL LIPASE"/>
    <property type="match status" value="1"/>
</dbReference>
<evidence type="ECO:0000259" key="1">
    <source>
        <dbReference type="Pfam" id="PF12697"/>
    </source>
</evidence>
<keyword evidence="2" id="KW-0378">Hydrolase</keyword>
<dbReference type="InterPro" id="IPR000073">
    <property type="entry name" value="AB_hydrolase_1"/>
</dbReference>
<evidence type="ECO:0000313" key="3">
    <source>
        <dbReference type="Proteomes" id="UP001190466"/>
    </source>
</evidence>
<accession>A0ABN9P1R9</accession>
<dbReference type="RefSeq" id="WP_316510861.1">
    <property type="nucleotide sequence ID" value="NZ_OY726395.1"/>
</dbReference>
<dbReference type="PANTHER" id="PTHR43798:SF33">
    <property type="entry name" value="HYDROLASE, PUTATIVE (AFU_ORTHOLOGUE AFUA_2G14860)-RELATED"/>
    <property type="match status" value="1"/>
</dbReference>
<dbReference type="EMBL" id="OY726395">
    <property type="protein sequence ID" value="CAJ1585120.1"/>
    <property type="molecule type" value="Genomic_DNA"/>
</dbReference>
<organism evidence="2 3">
    <name type="scientific">[Mycobacterium] wendilense</name>
    <dbReference type="NCBI Taxonomy" id="3064284"/>
    <lineage>
        <taxon>Bacteria</taxon>
        <taxon>Bacillati</taxon>
        <taxon>Actinomycetota</taxon>
        <taxon>Actinomycetes</taxon>
        <taxon>Mycobacteriales</taxon>
        <taxon>Mycobacteriaceae</taxon>
        <taxon>Mycolicibacter</taxon>
    </lineage>
</organism>
<gene>
    <name evidence="2" type="ORF">MU0050_003542</name>
</gene>
<dbReference type="InterPro" id="IPR050266">
    <property type="entry name" value="AB_hydrolase_sf"/>
</dbReference>
<name>A0ABN9P1R9_9MYCO</name>
<sequence>MPSEFAVPAVNIGADREVGHFRSAAAFERFLAVYRAGMAQLPPFTSHDVATTFGTVRAYRFGGPDRTPVLLLPGRNASAPMYAANLSPLLAHRTVYAVDLLGEAGLSVQRRRLTGAEDHAQWLDEAVSGLGLDRVHLLGVSIGGWTATNTAVHRPGRIASATLLDAVLTFDRLPIRTIVASAAMVLPRMPEALRRRALRWISGGADLEESEPVASLIAAGARDFVLRTPMPRQISDDQLRGLAVPVLAFIAGRSVMLDARRAAANARKLLPLGQIELWPQASHAVNGEYPDEIAARAALFWNEADARR</sequence>
<proteinExistence type="predicted"/>
<dbReference type="Proteomes" id="UP001190466">
    <property type="component" value="Chromosome"/>
</dbReference>
<evidence type="ECO:0000313" key="2">
    <source>
        <dbReference type="EMBL" id="CAJ1585120.1"/>
    </source>
</evidence>
<protein>
    <submittedName>
        <fullName evidence="2">Alpha/beta hydrolase</fullName>
    </submittedName>
</protein>
<dbReference type="GO" id="GO:0016787">
    <property type="term" value="F:hydrolase activity"/>
    <property type="evidence" value="ECO:0007669"/>
    <property type="project" value="UniProtKB-KW"/>
</dbReference>
<dbReference type="Pfam" id="PF12697">
    <property type="entry name" value="Abhydrolase_6"/>
    <property type="match status" value="1"/>
</dbReference>
<keyword evidence="3" id="KW-1185">Reference proteome</keyword>
<dbReference type="InterPro" id="IPR029058">
    <property type="entry name" value="AB_hydrolase_fold"/>
</dbReference>